<dbReference type="SUPFAM" id="SSF46689">
    <property type="entry name" value="Homeodomain-like"/>
    <property type="match status" value="2"/>
</dbReference>
<dbReference type="GO" id="GO:0003700">
    <property type="term" value="F:DNA-binding transcription factor activity"/>
    <property type="evidence" value="ECO:0007669"/>
    <property type="project" value="InterPro"/>
</dbReference>
<keyword evidence="2" id="KW-0238">DNA-binding</keyword>
<evidence type="ECO:0000256" key="2">
    <source>
        <dbReference type="ARBA" id="ARBA00023125"/>
    </source>
</evidence>
<keyword evidence="1" id="KW-0805">Transcription regulation</keyword>
<name>A0A7X1E5N9_9BACT</name>
<dbReference type="RefSeq" id="WP_185693998.1">
    <property type="nucleotide sequence ID" value="NZ_JACHVA010000126.1"/>
</dbReference>
<dbReference type="PANTHER" id="PTHR43280:SF2">
    <property type="entry name" value="HTH-TYPE TRANSCRIPTIONAL REGULATOR EXSA"/>
    <property type="match status" value="1"/>
</dbReference>
<dbReference type="InterPro" id="IPR037923">
    <property type="entry name" value="HTH-like"/>
</dbReference>
<dbReference type="EMBL" id="JACHVA010000126">
    <property type="protein sequence ID" value="MBC2603366.1"/>
    <property type="molecule type" value="Genomic_DNA"/>
</dbReference>
<reference evidence="5 6" key="1">
    <citation type="submission" date="2020-07" db="EMBL/GenBank/DDBJ databases">
        <authorList>
            <person name="Feng X."/>
        </authorList>
    </citation>
    <scope>NUCLEOTIDE SEQUENCE [LARGE SCALE GENOMIC DNA]</scope>
    <source>
        <strain evidence="5 6">JCM14086</strain>
    </source>
</reference>
<dbReference type="Pfam" id="PF02311">
    <property type="entry name" value="AraC_binding"/>
    <property type="match status" value="1"/>
</dbReference>
<evidence type="ECO:0000313" key="6">
    <source>
        <dbReference type="Proteomes" id="UP000525652"/>
    </source>
</evidence>
<keyword evidence="6" id="KW-1185">Reference proteome</keyword>
<feature type="domain" description="HTH araC/xylS-type" evidence="4">
    <location>
        <begin position="420"/>
        <end position="521"/>
    </location>
</feature>
<evidence type="ECO:0000256" key="1">
    <source>
        <dbReference type="ARBA" id="ARBA00023015"/>
    </source>
</evidence>
<protein>
    <submittedName>
        <fullName evidence="5">Helix-turn-helix domain-containing protein</fullName>
    </submittedName>
</protein>
<dbReference type="SMART" id="SM00342">
    <property type="entry name" value="HTH_ARAC"/>
    <property type="match status" value="2"/>
</dbReference>
<sequence length="524" mass="59592">MRILLVLEGETLIEESMGHLLLRRNTVLLCRPEEPILLRAGGQKRTEVLELVLAGSLVRDYAHQLGKIYGRVLRLPEDRDSRALLKKLVKRGTELSAMDLFHWISGLHEVAKIQIQNLGQLLEGGSSLLADIAERNAFSVKSIALELGCTVNHLSRSWTRYGHSSLVRQVRDMRLALAKRLLEDSDLPLDAIAGRCGFSCGSAFCASFKKEAGKTPGAWRKLHRSSRSVSSSAHQGRLKPFKDELRMEEIRGHDERPVCLWNGPFFQFDGGEVSFPYHAPYNLALNSITTAFTWVCTLEGRAEFEIDGKRLQVEPGTVVIHPKPLRAKWHTPDQQPWKRVWIHMRDDWSIRLISELSASYAWAFKIPLDSEPVSFARKWVERWNAGRGIPSIPRSRSAYKWLCSWESLVRDGKAVPLALPNLLDFQTESFCGRIGTISDYAEAIGFSRAYLSRRLGEQWNGGTPFQIVRRHRLAQAAHELRSQRNEKIRVIGERALYANTSAFIAAFKKEFGMTPLAYRHRNFE</sequence>
<dbReference type="PROSITE" id="PS01124">
    <property type="entry name" value="HTH_ARAC_FAMILY_2"/>
    <property type="match status" value="2"/>
</dbReference>
<evidence type="ECO:0000259" key="4">
    <source>
        <dbReference type="PROSITE" id="PS01124"/>
    </source>
</evidence>
<dbReference type="Proteomes" id="UP000525652">
    <property type="component" value="Unassembled WGS sequence"/>
</dbReference>
<dbReference type="SUPFAM" id="SSF51215">
    <property type="entry name" value="Regulatory protein AraC"/>
    <property type="match status" value="1"/>
</dbReference>
<dbReference type="AlphaFoldDB" id="A0A7X1E5N9"/>
<dbReference type="Gene3D" id="1.10.10.60">
    <property type="entry name" value="Homeodomain-like"/>
    <property type="match status" value="2"/>
</dbReference>
<gene>
    <name evidence="5" type="ORF">H5P30_16405</name>
</gene>
<feature type="domain" description="HTH araC/xylS-type" evidence="4">
    <location>
        <begin position="123"/>
        <end position="222"/>
    </location>
</feature>
<proteinExistence type="predicted"/>
<dbReference type="Pfam" id="PF12833">
    <property type="entry name" value="HTH_18"/>
    <property type="match status" value="2"/>
</dbReference>
<dbReference type="PANTHER" id="PTHR43280">
    <property type="entry name" value="ARAC-FAMILY TRANSCRIPTIONAL REGULATOR"/>
    <property type="match status" value="1"/>
</dbReference>
<evidence type="ECO:0000313" key="5">
    <source>
        <dbReference type="EMBL" id="MBC2603366.1"/>
    </source>
</evidence>
<accession>A0A7X1E5N9</accession>
<dbReference type="InterPro" id="IPR009057">
    <property type="entry name" value="Homeodomain-like_sf"/>
</dbReference>
<organism evidence="5 6">
    <name type="scientific">Puniceicoccus vermicola</name>
    <dbReference type="NCBI Taxonomy" id="388746"/>
    <lineage>
        <taxon>Bacteria</taxon>
        <taxon>Pseudomonadati</taxon>
        <taxon>Verrucomicrobiota</taxon>
        <taxon>Opitutia</taxon>
        <taxon>Puniceicoccales</taxon>
        <taxon>Puniceicoccaceae</taxon>
        <taxon>Puniceicoccus</taxon>
    </lineage>
</organism>
<dbReference type="InterPro" id="IPR003313">
    <property type="entry name" value="AraC-bd"/>
</dbReference>
<dbReference type="InterPro" id="IPR018060">
    <property type="entry name" value="HTH_AraC"/>
</dbReference>
<evidence type="ECO:0000256" key="3">
    <source>
        <dbReference type="ARBA" id="ARBA00023163"/>
    </source>
</evidence>
<comment type="caution">
    <text evidence="5">The sequence shown here is derived from an EMBL/GenBank/DDBJ whole genome shotgun (WGS) entry which is preliminary data.</text>
</comment>
<dbReference type="GO" id="GO:0043565">
    <property type="term" value="F:sequence-specific DNA binding"/>
    <property type="evidence" value="ECO:0007669"/>
    <property type="project" value="InterPro"/>
</dbReference>
<keyword evidence="3" id="KW-0804">Transcription</keyword>